<comment type="caution">
    <text evidence="1">The sequence shown here is derived from an EMBL/GenBank/DDBJ whole genome shotgun (WGS) entry which is preliminary data.</text>
</comment>
<dbReference type="AlphaFoldDB" id="A0AAD6HDU9"/>
<dbReference type="Proteomes" id="UP001215712">
    <property type="component" value="Unassembled WGS sequence"/>
</dbReference>
<reference evidence="1" key="2">
    <citation type="submission" date="2023-01" db="EMBL/GenBank/DDBJ databases">
        <authorList>
            <person name="Petersen C."/>
        </authorList>
    </citation>
    <scope>NUCLEOTIDE SEQUENCE</scope>
    <source>
        <strain evidence="1">IBT 17514</strain>
    </source>
</reference>
<name>A0AAD6HDU9_9EURO</name>
<protein>
    <submittedName>
        <fullName evidence="1">Uncharacterized protein</fullName>
    </submittedName>
</protein>
<keyword evidence="2" id="KW-1185">Reference proteome</keyword>
<accession>A0AAD6HDU9</accession>
<gene>
    <name evidence="1" type="ORF">N7493_009928</name>
</gene>
<evidence type="ECO:0000313" key="1">
    <source>
        <dbReference type="EMBL" id="KAJ5709637.1"/>
    </source>
</evidence>
<sequence length="165" mass="17961">MAVFKEDFLIPCPDSMTGEMTGEGEKVIDLLTDRVVRPHEDLMPDTDAHHLGIDPIYVLIHGCHLLEVMAAPEVAPLLIIGAVPEPLPSRVEATGLLHTGDAVPLDDFHLAGTTDQDLHPRHGAQSLHIAKVVHEMYPGVAVVQGATESHRQVARKRVCPVEMLL</sequence>
<evidence type="ECO:0000313" key="2">
    <source>
        <dbReference type="Proteomes" id="UP001215712"/>
    </source>
</evidence>
<proteinExistence type="predicted"/>
<dbReference type="EMBL" id="JAQJAN010000018">
    <property type="protein sequence ID" value="KAJ5709637.1"/>
    <property type="molecule type" value="Genomic_DNA"/>
</dbReference>
<reference evidence="1" key="1">
    <citation type="journal article" date="2023" name="IMA Fungus">
        <title>Comparative genomic study of the Penicillium genus elucidates a diverse pangenome and 15 lateral gene transfer events.</title>
        <authorList>
            <person name="Petersen C."/>
            <person name="Sorensen T."/>
            <person name="Nielsen M.R."/>
            <person name="Sondergaard T.E."/>
            <person name="Sorensen J.L."/>
            <person name="Fitzpatrick D.A."/>
            <person name="Frisvad J.C."/>
            <person name="Nielsen K.L."/>
        </authorList>
    </citation>
    <scope>NUCLEOTIDE SEQUENCE</scope>
    <source>
        <strain evidence="1">IBT 17514</strain>
    </source>
</reference>
<organism evidence="1 2">
    <name type="scientific">Penicillium malachiteum</name>
    <dbReference type="NCBI Taxonomy" id="1324776"/>
    <lineage>
        <taxon>Eukaryota</taxon>
        <taxon>Fungi</taxon>
        <taxon>Dikarya</taxon>
        <taxon>Ascomycota</taxon>
        <taxon>Pezizomycotina</taxon>
        <taxon>Eurotiomycetes</taxon>
        <taxon>Eurotiomycetidae</taxon>
        <taxon>Eurotiales</taxon>
        <taxon>Aspergillaceae</taxon>
        <taxon>Penicillium</taxon>
    </lineage>
</organism>